<dbReference type="EMBL" id="BAABHW010000002">
    <property type="protein sequence ID" value="GAA5073414.1"/>
    <property type="molecule type" value="Genomic_DNA"/>
</dbReference>
<evidence type="ECO:0000313" key="1">
    <source>
        <dbReference type="EMBL" id="GAA5073414.1"/>
    </source>
</evidence>
<keyword evidence="2" id="KW-1185">Reference proteome</keyword>
<evidence type="ECO:0000313" key="2">
    <source>
        <dbReference type="Proteomes" id="UP001499910"/>
    </source>
</evidence>
<organism evidence="1 2">
    <name type="scientific">[Roseibacterium] beibuensis</name>
    <dbReference type="NCBI Taxonomy" id="1193142"/>
    <lineage>
        <taxon>Bacteria</taxon>
        <taxon>Pseudomonadati</taxon>
        <taxon>Pseudomonadota</taxon>
        <taxon>Alphaproteobacteria</taxon>
        <taxon>Rhodobacterales</taxon>
        <taxon>Roseobacteraceae</taxon>
        <taxon>Roseicyclus</taxon>
    </lineage>
</organism>
<comment type="caution">
    <text evidence="1">The sequence shown here is derived from an EMBL/GenBank/DDBJ whole genome shotgun (WGS) entry which is preliminary data.</text>
</comment>
<name>A0ABP9L8Q0_9RHOB</name>
<protein>
    <submittedName>
        <fullName evidence="1">Uncharacterized protein</fullName>
    </submittedName>
</protein>
<sequence>MRLPLILSCALLSACAGRNEPPPDLVTPEIPAPLLAPVPVPDRAVASVADAAALLTDYHLALEAANGRISAVGAILACWSALGQGADGCAEEE</sequence>
<gene>
    <name evidence="1" type="ORF">GCM10023209_19310</name>
</gene>
<dbReference type="PROSITE" id="PS51257">
    <property type="entry name" value="PROKAR_LIPOPROTEIN"/>
    <property type="match status" value="1"/>
</dbReference>
<accession>A0ABP9L8Q0</accession>
<proteinExistence type="predicted"/>
<dbReference type="Proteomes" id="UP001499910">
    <property type="component" value="Unassembled WGS sequence"/>
</dbReference>
<dbReference type="InterPro" id="IPR058979">
    <property type="entry name" value="LysC-like"/>
</dbReference>
<dbReference type="Pfam" id="PF23793">
    <property type="entry name" value="LysC"/>
    <property type="match status" value="1"/>
</dbReference>
<reference evidence="2" key="1">
    <citation type="journal article" date="2019" name="Int. J. Syst. Evol. Microbiol.">
        <title>The Global Catalogue of Microorganisms (GCM) 10K type strain sequencing project: providing services to taxonomists for standard genome sequencing and annotation.</title>
        <authorList>
            <consortium name="The Broad Institute Genomics Platform"/>
            <consortium name="The Broad Institute Genome Sequencing Center for Infectious Disease"/>
            <person name="Wu L."/>
            <person name="Ma J."/>
        </authorList>
    </citation>
    <scope>NUCLEOTIDE SEQUENCE [LARGE SCALE GENOMIC DNA]</scope>
    <source>
        <strain evidence="2">JCM 18015</strain>
    </source>
</reference>